<feature type="active site" description="Charge relay system" evidence="17">
    <location>
        <position position="590"/>
    </location>
</feature>
<feature type="domain" description="VWFA" evidence="22">
    <location>
        <begin position="281"/>
        <end position="473"/>
    </location>
</feature>
<reference evidence="26" key="1">
    <citation type="submission" date="2011-12" db="EMBL/GenBank/DDBJ databases">
        <title>The Draft Genome of Lepisosteus oculatus.</title>
        <authorList>
            <consortium name="The Broad Institute Genome Assembly &amp; Analysis Group"/>
            <consortium name="Computational R&amp;D Group"/>
            <consortium name="and Sequencing Platform"/>
            <person name="Di Palma F."/>
            <person name="Alfoldi J."/>
            <person name="Johnson J."/>
            <person name="Berlin A."/>
            <person name="Gnerre S."/>
            <person name="Jaffe D."/>
            <person name="MacCallum I."/>
            <person name="Young S."/>
            <person name="Walker B.J."/>
            <person name="Lander E.S."/>
            <person name="Lindblad-Toh K."/>
        </authorList>
    </citation>
    <scope>NUCLEOTIDE SEQUENCE [LARGE SCALE GENOMIC DNA]</scope>
</reference>
<dbReference type="GO" id="GO:0005615">
    <property type="term" value="C:extracellular space"/>
    <property type="evidence" value="ECO:0000318"/>
    <property type="project" value="GO_Central"/>
</dbReference>
<dbReference type="InterPro" id="IPR009003">
    <property type="entry name" value="Peptidase_S1_PA"/>
</dbReference>
<dbReference type="SUPFAM" id="SSF57535">
    <property type="entry name" value="Complement control module/SCR domain"/>
    <property type="match status" value="2"/>
</dbReference>
<keyword evidence="14 18" id="KW-1015">Disulfide bond</keyword>
<evidence type="ECO:0000256" key="17">
    <source>
        <dbReference type="PIRSR" id="PIRSR001154-1"/>
    </source>
</evidence>
<evidence type="ECO:0000256" key="21">
    <source>
        <dbReference type="SAM" id="SignalP"/>
    </source>
</evidence>
<feature type="signal peptide" evidence="21">
    <location>
        <begin position="1"/>
        <end position="19"/>
    </location>
</feature>
<evidence type="ECO:0000256" key="13">
    <source>
        <dbReference type="ARBA" id="ARBA00022859"/>
    </source>
</evidence>
<dbReference type="FunFam" id="2.10.70.10:FF:000019">
    <property type="entry name" value="Complement factor b,-like"/>
    <property type="match status" value="1"/>
</dbReference>
<dbReference type="InterPro" id="IPR033116">
    <property type="entry name" value="TRYPSIN_SER"/>
</dbReference>
<evidence type="ECO:0000313" key="26">
    <source>
        <dbReference type="Proteomes" id="UP000018468"/>
    </source>
</evidence>
<name>W5M1Y1_LEPOC</name>
<evidence type="ECO:0000256" key="18">
    <source>
        <dbReference type="PROSITE-ProRule" id="PRU00302"/>
    </source>
</evidence>
<dbReference type="InterPro" id="IPR002035">
    <property type="entry name" value="VWF_A"/>
</dbReference>
<evidence type="ECO:0000256" key="5">
    <source>
        <dbReference type="ARBA" id="ARBA00022525"/>
    </source>
</evidence>
<evidence type="ECO:0000256" key="15">
    <source>
        <dbReference type="ARBA" id="ARBA00023180"/>
    </source>
</evidence>
<dbReference type="AlphaFoldDB" id="W5M1Y1"/>
<dbReference type="InterPro" id="IPR043504">
    <property type="entry name" value="Peptidase_S1_PA_chymotrypsin"/>
</dbReference>
<keyword evidence="13" id="KW-0391">Immunity</keyword>
<evidence type="ECO:0000259" key="24">
    <source>
        <dbReference type="PROSITE" id="PS50923"/>
    </source>
</evidence>
<dbReference type="InterPro" id="IPR000436">
    <property type="entry name" value="Sushi_SCR_CCP_dom"/>
</dbReference>
<evidence type="ECO:0000256" key="6">
    <source>
        <dbReference type="ARBA" id="ARBA00022588"/>
    </source>
</evidence>
<dbReference type="Ensembl" id="ENSLOCT00000002394.1">
    <property type="protein sequence ID" value="ENSLOCP00000002389.1"/>
    <property type="gene ID" value="ENSLOCG00000002059.1"/>
</dbReference>
<feature type="region of interest" description="Disordered" evidence="20">
    <location>
        <begin position="23"/>
        <end position="45"/>
    </location>
</feature>
<dbReference type="SMART" id="SM00020">
    <property type="entry name" value="Tryp_SPc"/>
    <property type="match status" value="1"/>
</dbReference>
<comment type="caution">
    <text evidence="18">Lacks conserved residue(s) required for the propagation of feature annotation.</text>
</comment>
<dbReference type="SUPFAM" id="SSF53300">
    <property type="entry name" value="vWA-like"/>
    <property type="match status" value="1"/>
</dbReference>
<reference evidence="25" key="3">
    <citation type="submission" date="2025-09" db="UniProtKB">
        <authorList>
            <consortium name="Ensembl"/>
        </authorList>
    </citation>
    <scope>IDENTIFICATION</scope>
</reference>
<dbReference type="PROSITE" id="PS00135">
    <property type="entry name" value="TRYPSIN_SER"/>
    <property type="match status" value="1"/>
</dbReference>
<keyword evidence="7 18" id="KW-0768">Sushi</keyword>
<evidence type="ECO:0000256" key="7">
    <source>
        <dbReference type="ARBA" id="ARBA00022659"/>
    </source>
</evidence>
<keyword evidence="26" id="KW-1185">Reference proteome</keyword>
<dbReference type="EMBL" id="AHAT01005635">
    <property type="status" value="NOT_ANNOTATED_CDS"/>
    <property type="molecule type" value="Genomic_DNA"/>
</dbReference>
<dbReference type="SUPFAM" id="SSF50494">
    <property type="entry name" value="Trypsin-like serine proteases"/>
    <property type="match status" value="1"/>
</dbReference>
<comment type="subcellular location">
    <subcellularLocation>
        <location evidence="3">Cell surface</location>
    </subcellularLocation>
    <subcellularLocation>
        <location evidence="4">Secreted</location>
    </subcellularLocation>
</comment>
<evidence type="ECO:0000256" key="3">
    <source>
        <dbReference type="ARBA" id="ARBA00004241"/>
    </source>
</evidence>
<evidence type="ECO:0000256" key="8">
    <source>
        <dbReference type="ARBA" id="ARBA00022670"/>
    </source>
</evidence>
<dbReference type="Proteomes" id="UP000018468">
    <property type="component" value="Linkage group LG22"/>
</dbReference>
<dbReference type="SMART" id="SM00032">
    <property type="entry name" value="CCP"/>
    <property type="match status" value="2"/>
</dbReference>
<dbReference type="InParanoid" id="W5M1Y1"/>
<dbReference type="GeneTree" id="ENSGT00940000158605"/>
<dbReference type="FunFam" id="2.40.10.10:FF:000068">
    <property type="entry name" value="transmembrane protease serine 2"/>
    <property type="match status" value="1"/>
</dbReference>
<protein>
    <recommendedName>
        <fullName evidence="16">C3/C5 convertase</fullName>
    </recommendedName>
</protein>
<dbReference type="eggNOG" id="KOG3627">
    <property type="taxonomic scope" value="Eukaryota"/>
</dbReference>
<evidence type="ECO:0000259" key="22">
    <source>
        <dbReference type="PROSITE" id="PS50234"/>
    </source>
</evidence>
<dbReference type="InterPro" id="IPR018114">
    <property type="entry name" value="TRYPSIN_HIS"/>
</dbReference>
<dbReference type="PANTHER" id="PTHR46393:SF7">
    <property type="entry name" value="COMPLEMENT C2"/>
    <property type="match status" value="1"/>
</dbReference>
<dbReference type="InterPro" id="IPR001314">
    <property type="entry name" value="Peptidase_S1A"/>
</dbReference>
<dbReference type="PROSITE" id="PS00134">
    <property type="entry name" value="TRYPSIN_HIS"/>
    <property type="match status" value="1"/>
</dbReference>
<dbReference type="GO" id="GO:0045087">
    <property type="term" value="P:innate immune response"/>
    <property type="evidence" value="ECO:0007669"/>
    <property type="project" value="UniProtKB-KW"/>
</dbReference>
<dbReference type="Gene3D" id="3.40.50.410">
    <property type="entry name" value="von Willebrand factor, type A domain"/>
    <property type="match status" value="1"/>
</dbReference>
<feature type="active site" description="Charge relay system" evidence="17">
    <location>
        <position position="546"/>
    </location>
</feature>
<dbReference type="Gene3D" id="2.40.10.10">
    <property type="entry name" value="Trypsin-like serine proteases"/>
    <property type="match status" value="1"/>
</dbReference>
<keyword evidence="8 19" id="KW-0645">Protease</keyword>
<dbReference type="Gene3D" id="2.10.70.10">
    <property type="entry name" value="Complement Module, domain 1"/>
    <property type="match status" value="3"/>
</dbReference>
<evidence type="ECO:0000256" key="11">
    <source>
        <dbReference type="ARBA" id="ARBA00022801"/>
    </source>
</evidence>
<feature type="disulfide bond" evidence="18">
    <location>
        <begin position="152"/>
        <end position="179"/>
    </location>
</feature>
<comment type="cofactor">
    <cofactor evidence="1">
        <name>Mn(2+)</name>
        <dbReference type="ChEBI" id="CHEBI:29035"/>
    </cofactor>
</comment>
<sequence>MDFAVFLVVILVHLRLLEGSPLQTPRGAVSPADSGGPAAAEGKADQRVRNRLADAVCSDKEEVEGGTIRWPEQRVAGSVMHYQCPLGSYAYPVAWRVCFRGRWSLLRNSYGESAKKVTCRPVTCVPPSAPAFGSMIPILQKYGWNDTVSFSCYSGFLLLGSARRTCLANGQWSGRLPVCDSAENYCPNPGIPFGGARYGDFFGNGFTVKYSCQSNQVLRGSSERLCLQTGVWSGEEPTCETRYTFDDVEDFASEMMIVKSQIEMARRKAVDLNPQSQRRQHIFFLMDSSGSVGCYNFQKGLEFIDSFVKRIWKVPKVSVKVLFFDYSHVKTINITADPNKDEPRLLAQTVDCKGDSYFSTSSDEKEAAKWTLFVMGEHVILTQSIVKVICIIVCLVLSGRKFGGFSLPNSIKEIVEHIHDADIYFDVFAVGLGAVQREQLERIVPKKHVPESGRQYTFVLPSYDSLKEVDDVPDWADDKAFSLCGVRMKSRPTQRVVLRVFRGKESNKGDWPWQVNIVRNSKTRNTDKETCGGSIISRRWILTAAHCFSDTTEDTEVHVVIGSNTRIEGEKVMVEKVIVHPEYNKYFDYDIALLKLRKDIQYRETVRRVCLPCTKDVQDLIPSPMENWAQTCSYQGTVLYTRSPGQGYVAGWGYYDKNKRIGSVSLQHTRVSIARRRECLGISLPNIVFTDRMFCARGEESDSCRGDSGGPLVMNRKEQWIQVGIVSFGRNDKCGEGNFMGYYSSVPHLMSFIREHVADLQYE</sequence>
<proteinExistence type="predicted"/>
<organism evidence="25 26">
    <name type="scientific">Lepisosteus oculatus</name>
    <name type="common">Spotted gar</name>
    <dbReference type="NCBI Taxonomy" id="7918"/>
    <lineage>
        <taxon>Eukaryota</taxon>
        <taxon>Metazoa</taxon>
        <taxon>Chordata</taxon>
        <taxon>Craniata</taxon>
        <taxon>Vertebrata</taxon>
        <taxon>Euteleostomi</taxon>
        <taxon>Actinopterygii</taxon>
        <taxon>Neopterygii</taxon>
        <taxon>Holostei</taxon>
        <taxon>Semionotiformes</taxon>
        <taxon>Lepisosteidae</taxon>
        <taxon>Lepisosteus</taxon>
    </lineage>
</organism>
<dbReference type="PRINTS" id="PR00722">
    <property type="entry name" value="CHYMOTRYPSIN"/>
</dbReference>
<evidence type="ECO:0000259" key="23">
    <source>
        <dbReference type="PROSITE" id="PS50240"/>
    </source>
</evidence>
<dbReference type="PROSITE" id="PS50234">
    <property type="entry name" value="VWFA"/>
    <property type="match status" value="1"/>
</dbReference>
<dbReference type="InterPro" id="IPR001254">
    <property type="entry name" value="Trypsin_dom"/>
</dbReference>
<dbReference type="GO" id="GO:0004252">
    <property type="term" value="F:serine-type endopeptidase activity"/>
    <property type="evidence" value="ECO:0000318"/>
    <property type="project" value="GO_Central"/>
</dbReference>
<evidence type="ECO:0000313" key="25">
    <source>
        <dbReference type="Ensembl" id="ENSLOCP00000002389.1"/>
    </source>
</evidence>
<comment type="cofactor">
    <cofactor evidence="2">
        <name>Mg(2+)</name>
        <dbReference type="ChEBI" id="CHEBI:18420"/>
    </cofactor>
</comment>
<dbReference type="PROSITE" id="PS50240">
    <property type="entry name" value="TRYPSIN_DOM"/>
    <property type="match status" value="1"/>
</dbReference>
<feature type="chain" id="PRO_5004865434" description="C3/C5 convertase" evidence="21">
    <location>
        <begin position="20"/>
        <end position="763"/>
    </location>
</feature>
<keyword evidence="9 21" id="KW-0732">Signal</keyword>
<accession>W5M1Y1</accession>
<dbReference type="Pfam" id="PF00089">
    <property type="entry name" value="Trypsin"/>
    <property type="match status" value="2"/>
</dbReference>
<dbReference type="PIRSF" id="PIRSF001154">
    <property type="entry name" value="Compl_C2_B"/>
    <property type="match status" value="1"/>
</dbReference>
<evidence type="ECO:0000256" key="19">
    <source>
        <dbReference type="RuleBase" id="RU363034"/>
    </source>
</evidence>
<evidence type="ECO:0000256" key="9">
    <source>
        <dbReference type="ARBA" id="ARBA00022729"/>
    </source>
</evidence>
<keyword evidence="6" id="KW-0399">Innate immunity</keyword>
<evidence type="ECO:0000256" key="1">
    <source>
        <dbReference type="ARBA" id="ARBA00001936"/>
    </source>
</evidence>
<feature type="domain" description="Peptidase S1" evidence="23">
    <location>
        <begin position="500"/>
        <end position="758"/>
    </location>
</feature>
<dbReference type="InterPro" id="IPR036465">
    <property type="entry name" value="vWFA_dom_sf"/>
</dbReference>
<dbReference type="CDD" id="cd00190">
    <property type="entry name" value="Tryp_SPc"/>
    <property type="match status" value="1"/>
</dbReference>
<dbReference type="GO" id="GO:0006508">
    <property type="term" value="P:proteolysis"/>
    <property type="evidence" value="ECO:0000318"/>
    <property type="project" value="GO_Central"/>
</dbReference>
<feature type="disulfide bond" evidence="18">
    <location>
        <begin position="212"/>
        <end position="239"/>
    </location>
</feature>
<dbReference type="CDD" id="cd00033">
    <property type="entry name" value="CCP"/>
    <property type="match status" value="2"/>
</dbReference>
<dbReference type="Pfam" id="PF00084">
    <property type="entry name" value="Sushi"/>
    <property type="match status" value="2"/>
</dbReference>
<dbReference type="GO" id="GO:0009986">
    <property type="term" value="C:cell surface"/>
    <property type="evidence" value="ECO:0007669"/>
    <property type="project" value="UniProtKB-SubCell"/>
</dbReference>
<evidence type="ECO:0000256" key="16">
    <source>
        <dbReference type="ARBA" id="ARBA00029636"/>
    </source>
</evidence>
<evidence type="ECO:0000256" key="20">
    <source>
        <dbReference type="SAM" id="MobiDB-lite"/>
    </source>
</evidence>
<dbReference type="GO" id="GO:0006956">
    <property type="term" value="P:complement activation"/>
    <property type="evidence" value="ECO:0007669"/>
    <property type="project" value="InterPro"/>
</dbReference>
<dbReference type="Pfam" id="PF00092">
    <property type="entry name" value="VWA"/>
    <property type="match status" value="1"/>
</dbReference>
<keyword evidence="5" id="KW-0964">Secreted</keyword>
<dbReference type="PANTHER" id="PTHR46393">
    <property type="entry name" value="SUSHI DOMAIN-CONTAINING PROTEIN"/>
    <property type="match status" value="1"/>
</dbReference>
<keyword evidence="12 19" id="KW-0720">Serine protease</keyword>
<dbReference type="Bgee" id="ENSLOCG00000002059">
    <property type="expression patterns" value="Expressed in liver and 13 other cell types or tissues"/>
</dbReference>
<evidence type="ECO:0000256" key="10">
    <source>
        <dbReference type="ARBA" id="ARBA00022737"/>
    </source>
</evidence>
<dbReference type="OMA" id="PQKGHEN"/>
<evidence type="ECO:0000256" key="4">
    <source>
        <dbReference type="ARBA" id="ARBA00004613"/>
    </source>
</evidence>
<dbReference type="STRING" id="7918.ENSLOCP00000002389"/>
<dbReference type="PROSITE" id="PS50923">
    <property type="entry name" value="SUSHI"/>
    <property type="match status" value="2"/>
</dbReference>
<evidence type="ECO:0000256" key="14">
    <source>
        <dbReference type="ARBA" id="ARBA00023157"/>
    </source>
</evidence>
<feature type="active site" description="Charge relay system" evidence="17">
    <location>
        <position position="708"/>
    </location>
</feature>
<keyword evidence="15" id="KW-0325">Glycoprotein</keyword>
<dbReference type="InterPro" id="IPR011360">
    <property type="entry name" value="Compl_C2_B"/>
</dbReference>
<reference evidence="25" key="2">
    <citation type="submission" date="2025-08" db="UniProtKB">
        <authorList>
            <consortium name="Ensembl"/>
        </authorList>
    </citation>
    <scope>IDENTIFICATION</scope>
</reference>
<dbReference type="InterPro" id="IPR035976">
    <property type="entry name" value="Sushi/SCR/CCP_sf"/>
</dbReference>
<evidence type="ECO:0000256" key="2">
    <source>
        <dbReference type="ARBA" id="ARBA00001946"/>
    </source>
</evidence>
<keyword evidence="10" id="KW-0677">Repeat</keyword>
<feature type="domain" description="Sushi" evidence="24">
    <location>
        <begin position="184"/>
        <end position="241"/>
    </location>
</feature>
<evidence type="ECO:0000256" key="12">
    <source>
        <dbReference type="ARBA" id="ARBA00022825"/>
    </source>
</evidence>
<feature type="domain" description="Sushi" evidence="24">
    <location>
        <begin position="122"/>
        <end position="181"/>
    </location>
</feature>
<keyword evidence="11 19" id="KW-0378">Hydrolase</keyword>